<evidence type="ECO:0000313" key="2">
    <source>
        <dbReference type="Proteomes" id="UP000499080"/>
    </source>
</evidence>
<protein>
    <submittedName>
        <fullName evidence="1">Uncharacterized protein</fullName>
    </submittedName>
</protein>
<dbReference type="EMBL" id="BGPR01000286">
    <property type="protein sequence ID" value="GBM10424.1"/>
    <property type="molecule type" value="Genomic_DNA"/>
</dbReference>
<dbReference type="Proteomes" id="UP000499080">
    <property type="component" value="Unassembled WGS sequence"/>
</dbReference>
<proteinExistence type="predicted"/>
<sequence>MERKSICYRSIRSPYCAYFSNPPPAPISSRAICLTPHTDWFPGTPPTWSVFPHRSNFSLLPFRVGPDDVSLSNLPLQFPLVYRIEIRFWGGAVEFTWGGAVVYVQPYAPASHPCPRGDQATGLS</sequence>
<accession>A0A4Y2D378</accession>
<keyword evidence="2" id="KW-1185">Reference proteome</keyword>
<organism evidence="1 2">
    <name type="scientific">Araneus ventricosus</name>
    <name type="common">Orbweaver spider</name>
    <name type="synonym">Epeira ventricosa</name>
    <dbReference type="NCBI Taxonomy" id="182803"/>
    <lineage>
        <taxon>Eukaryota</taxon>
        <taxon>Metazoa</taxon>
        <taxon>Ecdysozoa</taxon>
        <taxon>Arthropoda</taxon>
        <taxon>Chelicerata</taxon>
        <taxon>Arachnida</taxon>
        <taxon>Araneae</taxon>
        <taxon>Araneomorphae</taxon>
        <taxon>Entelegynae</taxon>
        <taxon>Araneoidea</taxon>
        <taxon>Araneidae</taxon>
        <taxon>Araneus</taxon>
    </lineage>
</organism>
<reference evidence="1 2" key="1">
    <citation type="journal article" date="2019" name="Sci. Rep.">
        <title>Orb-weaving spider Araneus ventricosus genome elucidates the spidroin gene catalogue.</title>
        <authorList>
            <person name="Kono N."/>
            <person name="Nakamura H."/>
            <person name="Ohtoshi R."/>
            <person name="Moran D.A.P."/>
            <person name="Shinohara A."/>
            <person name="Yoshida Y."/>
            <person name="Fujiwara M."/>
            <person name="Mori M."/>
            <person name="Tomita M."/>
            <person name="Arakawa K."/>
        </authorList>
    </citation>
    <scope>NUCLEOTIDE SEQUENCE [LARGE SCALE GENOMIC DNA]</scope>
</reference>
<dbReference type="AlphaFoldDB" id="A0A4Y2D378"/>
<evidence type="ECO:0000313" key="1">
    <source>
        <dbReference type="EMBL" id="GBM10424.1"/>
    </source>
</evidence>
<comment type="caution">
    <text evidence="1">The sequence shown here is derived from an EMBL/GenBank/DDBJ whole genome shotgun (WGS) entry which is preliminary data.</text>
</comment>
<gene>
    <name evidence="1" type="ORF">AVEN_263340_1</name>
</gene>
<name>A0A4Y2D378_ARAVE</name>